<dbReference type="GeneID" id="107272157"/>
<evidence type="ECO:0000259" key="2">
    <source>
        <dbReference type="Pfam" id="PF15386"/>
    </source>
</evidence>
<protein>
    <submittedName>
        <fullName evidence="4">Protein PRR14L-like isoform X1</fullName>
    </submittedName>
</protein>
<dbReference type="AlphaFoldDB" id="A0AAJ7C8P6"/>
<accession>A0AAJ7C8P6</accession>
<feature type="domain" description="Tantalus-like" evidence="2">
    <location>
        <begin position="98"/>
        <end position="150"/>
    </location>
</feature>
<dbReference type="Pfam" id="PF15386">
    <property type="entry name" value="Tantalus"/>
    <property type="match status" value="1"/>
</dbReference>
<sequence>MEEKNSDSTIKHLIQHVKSIALKDMGVYESPETLPTGLFSRKHIPDIVDSNLPEVMASLQMLNVTSNVSSPSSNKRVLRRRLPRPVAAEILNRRCSLKPKKRRSSEIESEDDIREYYLDKSIKKKPNCLETIFEENEDTNENTHFMSAKRFKRMIQFQQEPTDSKLKKRRAKVKKVFGSKAAYKHKYRRHTMQTLLDKLNGIRSESPVNVNTDIK</sequence>
<keyword evidence="3" id="KW-1185">Reference proteome</keyword>
<dbReference type="Proteomes" id="UP000694920">
    <property type="component" value="Unplaced"/>
</dbReference>
<evidence type="ECO:0000313" key="4">
    <source>
        <dbReference type="RefSeq" id="XP_015604500.1"/>
    </source>
</evidence>
<evidence type="ECO:0000256" key="1">
    <source>
        <dbReference type="ARBA" id="ARBA00022553"/>
    </source>
</evidence>
<dbReference type="RefSeq" id="XP_015604500.1">
    <property type="nucleotide sequence ID" value="XM_015749014.2"/>
</dbReference>
<keyword evidence="1" id="KW-0597">Phosphoprotein</keyword>
<organism evidence="3 4">
    <name type="scientific">Cephus cinctus</name>
    <name type="common">Wheat stem sawfly</name>
    <dbReference type="NCBI Taxonomy" id="211228"/>
    <lineage>
        <taxon>Eukaryota</taxon>
        <taxon>Metazoa</taxon>
        <taxon>Ecdysozoa</taxon>
        <taxon>Arthropoda</taxon>
        <taxon>Hexapoda</taxon>
        <taxon>Insecta</taxon>
        <taxon>Pterygota</taxon>
        <taxon>Neoptera</taxon>
        <taxon>Endopterygota</taxon>
        <taxon>Hymenoptera</taxon>
        <taxon>Cephoidea</taxon>
        <taxon>Cephidae</taxon>
        <taxon>Cephus</taxon>
    </lineage>
</organism>
<gene>
    <name evidence="4" type="primary">LOC107272157</name>
</gene>
<dbReference type="InterPro" id="IPR028149">
    <property type="entry name" value="Tantalus-like"/>
</dbReference>
<name>A0AAJ7C8P6_CEPCN</name>
<dbReference type="KEGG" id="ccin:107272157"/>
<evidence type="ECO:0000313" key="3">
    <source>
        <dbReference type="Proteomes" id="UP000694920"/>
    </source>
</evidence>
<reference evidence="4" key="1">
    <citation type="submission" date="2025-08" db="UniProtKB">
        <authorList>
            <consortium name="RefSeq"/>
        </authorList>
    </citation>
    <scope>IDENTIFICATION</scope>
</reference>
<proteinExistence type="predicted"/>